<dbReference type="RefSeq" id="WP_405284981.1">
    <property type="nucleotide sequence ID" value="NZ_CP144380.1"/>
</dbReference>
<comment type="caution">
    <text evidence="3">The sequence shown here is derived from an EMBL/GenBank/DDBJ whole genome shotgun (WGS) entry which is preliminary data.</text>
</comment>
<keyword evidence="4" id="KW-1185">Reference proteome</keyword>
<evidence type="ECO:0000313" key="3">
    <source>
        <dbReference type="EMBL" id="MEK9500236.1"/>
    </source>
</evidence>
<dbReference type="InterPro" id="IPR007837">
    <property type="entry name" value="DinB"/>
</dbReference>
<evidence type="ECO:0000313" key="4">
    <source>
        <dbReference type="Proteomes" id="UP001484239"/>
    </source>
</evidence>
<evidence type="ECO:0000256" key="2">
    <source>
        <dbReference type="ARBA" id="ARBA00022723"/>
    </source>
</evidence>
<reference evidence="3 4" key="1">
    <citation type="submission" date="2024-02" db="EMBL/GenBank/DDBJ databases">
        <title>A novel Gemmatimonadota bacterium.</title>
        <authorList>
            <person name="Du Z.-J."/>
            <person name="Ye Y.-Q."/>
        </authorList>
    </citation>
    <scope>NUCLEOTIDE SEQUENCE [LARGE SCALE GENOMIC DNA]</scope>
    <source>
        <strain evidence="3 4">DH-20</strain>
    </source>
</reference>
<dbReference type="EMBL" id="JBBHLI010000002">
    <property type="protein sequence ID" value="MEK9500236.1"/>
    <property type="molecule type" value="Genomic_DNA"/>
</dbReference>
<sequence length="158" mass="17346">MNLIPLLHHMAWADDAARRQLADMPVGSAERARAERIYAHLVAAEHVWFSRLTGVAARHGVWPEIDPDEAAALSTDTVAALVTWVESRSPDELERPIVYRNSAGTVFENRAIDVVLHLAMHGAYHRGQLALLARSSGADPASTDFIAWLRGAPAPMHE</sequence>
<dbReference type="PANTHER" id="PTHR37302:SF3">
    <property type="entry name" value="DAMAGE-INDUCIBLE PROTEIN DINB"/>
    <property type="match status" value="1"/>
</dbReference>
<proteinExistence type="inferred from homology"/>
<accession>A0ABU9E660</accession>
<keyword evidence="2" id="KW-0479">Metal-binding</keyword>
<dbReference type="Pfam" id="PF05163">
    <property type="entry name" value="DinB"/>
    <property type="match status" value="1"/>
</dbReference>
<gene>
    <name evidence="3" type="ORF">WI372_04545</name>
</gene>
<name>A0ABU9E660_9BACT</name>
<dbReference type="Proteomes" id="UP001484239">
    <property type="component" value="Unassembled WGS sequence"/>
</dbReference>
<dbReference type="PANTHER" id="PTHR37302">
    <property type="entry name" value="SLR1116 PROTEIN"/>
    <property type="match status" value="1"/>
</dbReference>
<evidence type="ECO:0000256" key="1">
    <source>
        <dbReference type="ARBA" id="ARBA00008635"/>
    </source>
</evidence>
<organism evidence="3 4">
    <name type="scientific">Gaopeijia maritima</name>
    <dbReference type="NCBI Taxonomy" id="3119007"/>
    <lineage>
        <taxon>Bacteria</taxon>
        <taxon>Pseudomonadati</taxon>
        <taxon>Gemmatimonadota</taxon>
        <taxon>Longimicrobiia</taxon>
        <taxon>Gaopeijiales</taxon>
        <taxon>Gaopeijiaceae</taxon>
        <taxon>Gaopeijia</taxon>
    </lineage>
</organism>
<dbReference type="Gene3D" id="1.20.120.450">
    <property type="entry name" value="dinb family like domain"/>
    <property type="match status" value="1"/>
</dbReference>
<protein>
    <submittedName>
        <fullName evidence="3">DinB family protein</fullName>
    </submittedName>
</protein>
<dbReference type="SUPFAM" id="SSF109854">
    <property type="entry name" value="DinB/YfiT-like putative metalloenzymes"/>
    <property type="match status" value="1"/>
</dbReference>
<comment type="similarity">
    <text evidence="1">Belongs to the DinB family.</text>
</comment>
<dbReference type="InterPro" id="IPR034660">
    <property type="entry name" value="DinB/YfiT-like"/>
</dbReference>